<dbReference type="GeneID" id="11531572"/>
<dbReference type="OrthoDB" id="10537342at2759"/>
<protein>
    <submittedName>
        <fullName evidence="1">Uncharacterized protein</fullName>
    </submittedName>
</protein>
<dbReference type="KEGG" id="tpf:TPHA_0K02340"/>
<name>G8BZN6_TETPH</name>
<dbReference type="HOGENOM" id="CLU_1050443_0_0_1"/>
<sequence>MAGFGGAGITLASISKYCCKKDPVSGQDTFRDCRWSCVLASISTLLVVVGASLATGNWPTEGAIGGLNHNNKRNIDYKNYTSINKMIENFNSIGLTVHDTWGNNYFEIGEKLYATNTWFRLHAPGFGPVANIYISPENSYLTTTHPNDHMNNPRNRKLVDYTERYDSSFWLGGGLITSYCRYNKGGSDLAAPKDTNIIFPAINSLQHIFTEVYGPYHWIINENNLSNRHIAEGVLSYSDTYDGTRPGFLPTGGIPSVCYGDHDEL</sequence>
<keyword evidence="2" id="KW-1185">Reference proteome</keyword>
<accession>G8BZN6</accession>
<organism evidence="1 2">
    <name type="scientific">Tetrapisispora phaffii (strain ATCC 24235 / CBS 4417 / NBRC 1672 / NRRL Y-8282 / UCD 70-5)</name>
    <name type="common">Yeast</name>
    <name type="synonym">Fabospora phaffii</name>
    <dbReference type="NCBI Taxonomy" id="1071381"/>
    <lineage>
        <taxon>Eukaryota</taxon>
        <taxon>Fungi</taxon>
        <taxon>Dikarya</taxon>
        <taxon>Ascomycota</taxon>
        <taxon>Saccharomycotina</taxon>
        <taxon>Saccharomycetes</taxon>
        <taxon>Saccharomycetales</taxon>
        <taxon>Saccharomycetaceae</taxon>
        <taxon>Tetrapisispora</taxon>
    </lineage>
</organism>
<gene>
    <name evidence="1" type="primary">TPHA0K02340</name>
    <name evidence="1" type="ordered locus">TPHA_0K02340</name>
</gene>
<dbReference type="EMBL" id="HE612866">
    <property type="protein sequence ID" value="CCE65364.1"/>
    <property type="molecule type" value="Genomic_DNA"/>
</dbReference>
<dbReference type="AlphaFoldDB" id="G8BZN6"/>
<proteinExistence type="predicted"/>
<dbReference type="Proteomes" id="UP000005666">
    <property type="component" value="Chromosome 11"/>
</dbReference>
<evidence type="ECO:0000313" key="2">
    <source>
        <dbReference type="Proteomes" id="UP000005666"/>
    </source>
</evidence>
<reference evidence="1 2" key="1">
    <citation type="journal article" date="2011" name="Proc. Natl. Acad. Sci. U.S.A.">
        <title>Evolutionary erosion of yeast sex chromosomes by mating-type switching accidents.</title>
        <authorList>
            <person name="Gordon J.L."/>
            <person name="Armisen D."/>
            <person name="Proux-Wera E."/>
            <person name="Oheigeartaigh S.S."/>
            <person name="Byrne K.P."/>
            <person name="Wolfe K.H."/>
        </authorList>
    </citation>
    <scope>NUCLEOTIDE SEQUENCE [LARGE SCALE GENOMIC DNA]</scope>
    <source>
        <strain evidence="2">ATCC 24235 / CBS 4417 / NBRC 1672 / NRRL Y-8282 / UCD 70-5</strain>
    </source>
</reference>
<evidence type="ECO:0000313" key="1">
    <source>
        <dbReference type="EMBL" id="CCE65364.1"/>
    </source>
</evidence>
<dbReference type="RefSeq" id="XP_003687798.1">
    <property type="nucleotide sequence ID" value="XM_003687750.1"/>
</dbReference>